<dbReference type="SUPFAM" id="SSF50494">
    <property type="entry name" value="Trypsin-like serine proteases"/>
    <property type="match status" value="1"/>
</dbReference>
<dbReference type="Proteomes" id="UP000261660">
    <property type="component" value="Unplaced"/>
</dbReference>
<dbReference type="AlphaFoldDB" id="A0A3Q3GDI0"/>
<dbReference type="InParanoid" id="A0A3Q3GDI0"/>
<evidence type="ECO:0000259" key="2">
    <source>
        <dbReference type="SMART" id="SM00020"/>
    </source>
</evidence>
<sequence>PENQIPSNHIMVGYSSTLPNVWTLYFGRETQGGPNVNEVNRSVSQVIVNPNYNDTLFNNDIALMKLTSPVNFTDYIRPICLASNSSQFHNSTLCWATGWGRRGGLTGPCRQHASGRGHHQGGSQAQQWGRCHAAEYKTSKN</sequence>
<dbReference type="Pfam" id="PF00089">
    <property type="entry name" value="Trypsin"/>
    <property type="match status" value="1"/>
</dbReference>
<keyword evidence="1" id="KW-1015">Disulfide bond</keyword>
<reference evidence="3" key="2">
    <citation type="submission" date="2025-09" db="UniProtKB">
        <authorList>
            <consortium name="Ensembl"/>
        </authorList>
    </citation>
    <scope>IDENTIFICATION</scope>
</reference>
<protein>
    <recommendedName>
        <fullName evidence="2">Peptidase S1 domain-containing protein</fullName>
    </recommendedName>
</protein>
<dbReference type="InterPro" id="IPR043504">
    <property type="entry name" value="Peptidase_S1_PA_chymotrypsin"/>
</dbReference>
<dbReference type="InterPro" id="IPR009003">
    <property type="entry name" value="Peptidase_S1_PA"/>
</dbReference>
<dbReference type="Ensembl" id="ENSLBET00000032614.1">
    <property type="protein sequence ID" value="ENSLBEP00000031192.1"/>
    <property type="gene ID" value="ENSLBEG00000023561.1"/>
</dbReference>
<proteinExistence type="predicted"/>
<keyword evidence="4" id="KW-1185">Reference proteome</keyword>
<evidence type="ECO:0000256" key="1">
    <source>
        <dbReference type="ARBA" id="ARBA00023157"/>
    </source>
</evidence>
<dbReference type="GeneTree" id="ENSGT00940000173513"/>
<dbReference type="InterPro" id="IPR001254">
    <property type="entry name" value="Trypsin_dom"/>
</dbReference>
<dbReference type="PANTHER" id="PTHR24252:SF7">
    <property type="entry name" value="HYALIN"/>
    <property type="match status" value="1"/>
</dbReference>
<dbReference type="STRING" id="56723.ENSLBEP00000031192"/>
<organism evidence="3 4">
    <name type="scientific">Labrus bergylta</name>
    <name type="common">ballan wrasse</name>
    <dbReference type="NCBI Taxonomy" id="56723"/>
    <lineage>
        <taxon>Eukaryota</taxon>
        <taxon>Metazoa</taxon>
        <taxon>Chordata</taxon>
        <taxon>Craniata</taxon>
        <taxon>Vertebrata</taxon>
        <taxon>Euteleostomi</taxon>
        <taxon>Actinopterygii</taxon>
        <taxon>Neopterygii</taxon>
        <taxon>Teleostei</taxon>
        <taxon>Neoteleostei</taxon>
        <taxon>Acanthomorphata</taxon>
        <taxon>Eupercaria</taxon>
        <taxon>Labriformes</taxon>
        <taxon>Labridae</taxon>
        <taxon>Labrus</taxon>
    </lineage>
</organism>
<dbReference type="PANTHER" id="PTHR24252">
    <property type="entry name" value="ACROSIN-RELATED"/>
    <property type="match status" value="1"/>
</dbReference>
<accession>A0A3Q3GDI0</accession>
<feature type="domain" description="Peptidase S1" evidence="2">
    <location>
        <begin position="9"/>
        <end position="134"/>
    </location>
</feature>
<evidence type="ECO:0000313" key="4">
    <source>
        <dbReference type="Proteomes" id="UP000261660"/>
    </source>
</evidence>
<dbReference type="GO" id="GO:0006508">
    <property type="term" value="P:proteolysis"/>
    <property type="evidence" value="ECO:0007669"/>
    <property type="project" value="InterPro"/>
</dbReference>
<name>A0A3Q3GDI0_9LABR</name>
<dbReference type="GO" id="GO:0004252">
    <property type="term" value="F:serine-type endopeptidase activity"/>
    <property type="evidence" value="ECO:0007669"/>
    <property type="project" value="InterPro"/>
</dbReference>
<evidence type="ECO:0000313" key="3">
    <source>
        <dbReference type="Ensembl" id="ENSLBEP00000031192.1"/>
    </source>
</evidence>
<dbReference type="SMART" id="SM00020">
    <property type="entry name" value="Tryp_SPc"/>
    <property type="match status" value="1"/>
</dbReference>
<dbReference type="Gene3D" id="2.40.10.10">
    <property type="entry name" value="Trypsin-like serine proteases"/>
    <property type="match status" value="1"/>
</dbReference>
<reference evidence="3" key="1">
    <citation type="submission" date="2025-08" db="UniProtKB">
        <authorList>
            <consortium name="Ensembl"/>
        </authorList>
    </citation>
    <scope>IDENTIFICATION</scope>
</reference>